<comment type="caution">
    <text evidence="2">The sequence shown here is derived from an EMBL/GenBank/DDBJ whole genome shotgun (WGS) entry which is preliminary data.</text>
</comment>
<keyword evidence="3" id="KW-1185">Reference proteome</keyword>
<dbReference type="Gramene" id="OIT03894">
    <property type="protein sequence ID" value="OIT03894"/>
    <property type="gene ID" value="A4A49_16045"/>
</dbReference>
<evidence type="ECO:0000256" key="1">
    <source>
        <dbReference type="SAM" id="MobiDB-lite"/>
    </source>
</evidence>
<gene>
    <name evidence="2" type="ORF">A4A49_16045</name>
</gene>
<name>A0A1J6IG90_NICAT</name>
<protein>
    <submittedName>
        <fullName evidence="2">Uncharacterized protein</fullName>
    </submittedName>
</protein>
<accession>A0A1J6IG90</accession>
<feature type="region of interest" description="Disordered" evidence="1">
    <location>
        <begin position="230"/>
        <end position="269"/>
    </location>
</feature>
<dbReference type="AlphaFoldDB" id="A0A1J6IG90"/>
<evidence type="ECO:0000313" key="2">
    <source>
        <dbReference type="EMBL" id="OIT03894.1"/>
    </source>
</evidence>
<evidence type="ECO:0000313" key="3">
    <source>
        <dbReference type="Proteomes" id="UP000187609"/>
    </source>
</evidence>
<sequence length="269" mass="27879">MVDGVEKATDLQKLVNLQTSGEKGAECDKVVDGNRAAVESAAVNATDKVAGDAGQNSVSGAIVPVAEALARVVMMDDSSLAAAVRAIFTKNNAAIAEQLEANVALNTTGSRPKAGIVKTTAAQDTAVQGEEQQLEDVDTSCSAATGVEPVGDHIKARQEQTNIQQIQGEKKKAEASAHSMYKEAAGIEIAGDTTGGIKPTVTLDFETSQYAAPTGSKVVNIEDMSVAKGDGQVFPRQSATAPNKSNTKSKKWAVVNKSPNKKQSPGVQN</sequence>
<feature type="compositionally biased region" description="Polar residues" evidence="1">
    <location>
        <begin position="257"/>
        <end position="269"/>
    </location>
</feature>
<dbReference type="EMBL" id="MJEQ01037187">
    <property type="protein sequence ID" value="OIT03894.1"/>
    <property type="molecule type" value="Genomic_DNA"/>
</dbReference>
<organism evidence="2 3">
    <name type="scientific">Nicotiana attenuata</name>
    <name type="common">Coyote tobacco</name>
    <dbReference type="NCBI Taxonomy" id="49451"/>
    <lineage>
        <taxon>Eukaryota</taxon>
        <taxon>Viridiplantae</taxon>
        <taxon>Streptophyta</taxon>
        <taxon>Embryophyta</taxon>
        <taxon>Tracheophyta</taxon>
        <taxon>Spermatophyta</taxon>
        <taxon>Magnoliopsida</taxon>
        <taxon>eudicotyledons</taxon>
        <taxon>Gunneridae</taxon>
        <taxon>Pentapetalae</taxon>
        <taxon>asterids</taxon>
        <taxon>lamiids</taxon>
        <taxon>Solanales</taxon>
        <taxon>Solanaceae</taxon>
        <taxon>Nicotianoideae</taxon>
        <taxon>Nicotianeae</taxon>
        <taxon>Nicotiana</taxon>
    </lineage>
</organism>
<dbReference type="Proteomes" id="UP000187609">
    <property type="component" value="Unassembled WGS sequence"/>
</dbReference>
<feature type="compositionally biased region" description="Polar residues" evidence="1">
    <location>
        <begin position="235"/>
        <end position="246"/>
    </location>
</feature>
<proteinExistence type="predicted"/>
<reference evidence="2" key="1">
    <citation type="submission" date="2016-11" db="EMBL/GenBank/DDBJ databases">
        <title>The genome of Nicotiana attenuata.</title>
        <authorList>
            <person name="Xu S."/>
            <person name="Brockmoeller T."/>
            <person name="Gaquerel E."/>
            <person name="Navarro A."/>
            <person name="Kuhl H."/>
            <person name="Gase K."/>
            <person name="Ling Z."/>
            <person name="Zhou W."/>
            <person name="Kreitzer C."/>
            <person name="Stanke M."/>
            <person name="Tang H."/>
            <person name="Lyons E."/>
            <person name="Pandey P."/>
            <person name="Pandey S.P."/>
            <person name="Timmermann B."/>
            <person name="Baldwin I.T."/>
        </authorList>
    </citation>
    <scope>NUCLEOTIDE SEQUENCE [LARGE SCALE GENOMIC DNA]</scope>
    <source>
        <strain evidence="2">UT</strain>
    </source>
</reference>